<dbReference type="Pfam" id="PF12833">
    <property type="entry name" value="HTH_18"/>
    <property type="match status" value="1"/>
</dbReference>
<evidence type="ECO:0000256" key="2">
    <source>
        <dbReference type="ARBA" id="ARBA00023163"/>
    </source>
</evidence>
<sequence>MILFSGTSGSADLLDPLWCALSIRGTGPLAEFPEVLAMHRVVFVVVAPVFSFDLAIARMVLDAADGYEITTCTAEPGRVEAVGGPDVVVDHDLAAVRDADTCIVIGGGGRDTDPRVLDAVRTAAEAGARMAAICTGAFVLAQAGVLDGRRATTHWGLTDELARRHPGVTVVPDVLYVADGPVLTSAGAAACIELCLHLVRTDLGAAKAAEVGRLAVVAAPRPGDQAQVVDTPVPATEDTSLAATREWALRRLDEPLTLADLAAHARVSVRTLTRRFHAETGLSPLRWLLHRRVDRARQLLETSTLPMDLVAHHSGLGSADSLRQHLVRRTGLTPTAYRRSFRTTEQWRSVPSPALRG</sequence>
<evidence type="ECO:0000313" key="4">
    <source>
        <dbReference type="EMBL" id="GGU68448.1"/>
    </source>
</evidence>
<dbReference type="SMART" id="SM00342">
    <property type="entry name" value="HTH_ARAC"/>
    <property type="match status" value="1"/>
</dbReference>
<keyword evidence="5" id="KW-1185">Reference proteome</keyword>
<protein>
    <submittedName>
        <fullName evidence="4">Transcriptional regulator</fullName>
    </submittedName>
</protein>
<dbReference type="Proteomes" id="UP000649573">
    <property type="component" value="Unassembled WGS sequence"/>
</dbReference>
<dbReference type="CDD" id="cd03137">
    <property type="entry name" value="GATase1_AraC_1"/>
    <property type="match status" value="1"/>
</dbReference>
<gene>
    <name evidence="4" type="ORF">GCM10010178_70370</name>
</gene>
<dbReference type="EMBL" id="BMRE01000044">
    <property type="protein sequence ID" value="GGU68448.1"/>
    <property type="molecule type" value="Genomic_DNA"/>
</dbReference>
<dbReference type="InterPro" id="IPR009057">
    <property type="entry name" value="Homeodomain-like_sf"/>
</dbReference>
<dbReference type="PANTHER" id="PTHR43130:SF3">
    <property type="entry name" value="HTH-TYPE TRANSCRIPTIONAL REGULATOR RV1931C"/>
    <property type="match status" value="1"/>
</dbReference>
<dbReference type="InterPro" id="IPR052158">
    <property type="entry name" value="INH-QAR"/>
</dbReference>
<evidence type="ECO:0000259" key="3">
    <source>
        <dbReference type="PROSITE" id="PS01124"/>
    </source>
</evidence>
<organism evidence="4 5">
    <name type="scientific">Lentzea flava</name>
    <dbReference type="NCBI Taxonomy" id="103732"/>
    <lineage>
        <taxon>Bacteria</taxon>
        <taxon>Bacillati</taxon>
        <taxon>Actinomycetota</taxon>
        <taxon>Actinomycetes</taxon>
        <taxon>Pseudonocardiales</taxon>
        <taxon>Pseudonocardiaceae</taxon>
        <taxon>Lentzea</taxon>
    </lineage>
</organism>
<dbReference type="Pfam" id="PF01965">
    <property type="entry name" value="DJ-1_PfpI"/>
    <property type="match status" value="1"/>
</dbReference>
<dbReference type="SUPFAM" id="SSF46689">
    <property type="entry name" value="Homeodomain-like"/>
    <property type="match status" value="2"/>
</dbReference>
<dbReference type="InterPro" id="IPR029062">
    <property type="entry name" value="Class_I_gatase-like"/>
</dbReference>
<dbReference type="PANTHER" id="PTHR43130">
    <property type="entry name" value="ARAC-FAMILY TRANSCRIPTIONAL REGULATOR"/>
    <property type="match status" value="1"/>
</dbReference>
<comment type="caution">
    <text evidence="4">The sequence shown here is derived from an EMBL/GenBank/DDBJ whole genome shotgun (WGS) entry which is preliminary data.</text>
</comment>
<dbReference type="Gene3D" id="3.40.50.880">
    <property type="match status" value="1"/>
</dbReference>
<dbReference type="SUPFAM" id="SSF52317">
    <property type="entry name" value="Class I glutamine amidotransferase-like"/>
    <property type="match status" value="1"/>
</dbReference>
<evidence type="ECO:0000256" key="1">
    <source>
        <dbReference type="ARBA" id="ARBA00023015"/>
    </source>
</evidence>
<dbReference type="PROSITE" id="PS01124">
    <property type="entry name" value="HTH_ARAC_FAMILY_2"/>
    <property type="match status" value="1"/>
</dbReference>
<name>A0ABQ2V632_9PSEU</name>
<reference evidence="5" key="1">
    <citation type="journal article" date="2019" name="Int. J. Syst. Evol. Microbiol.">
        <title>The Global Catalogue of Microorganisms (GCM) 10K type strain sequencing project: providing services to taxonomists for standard genome sequencing and annotation.</title>
        <authorList>
            <consortium name="The Broad Institute Genomics Platform"/>
            <consortium name="The Broad Institute Genome Sequencing Center for Infectious Disease"/>
            <person name="Wu L."/>
            <person name="Ma J."/>
        </authorList>
    </citation>
    <scope>NUCLEOTIDE SEQUENCE [LARGE SCALE GENOMIC DNA]</scope>
    <source>
        <strain evidence="5">JCM 3296</strain>
    </source>
</reference>
<proteinExistence type="predicted"/>
<evidence type="ECO:0000313" key="5">
    <source>
        <dbReference type="Proteomes" id="UP000649573"/>
    </source>
</evidence>
<dbReference type="Gene3D" id="1.10.10.60">
    <property type="entry name" value="Homeodomain-like"/>
    <property type="match status" value="1"/>
</dbReference>
<keyword evidence="1" id="KW-0805">Transcription regulation</keyword>
<accession>A0ABQ2V632</accession>
<dbReference type="InterPro" id="IPR018060">
    <property type="entry name" value="HTH_AraC"/>
</dbReference>
<keyword evidence="2" id="KW-0804">Transcription</keyword>
<dbReference type="InterPro" id="IPR002818">
    <property type="entry name" value="DJ-1/PfpI"/>
</dbReference>
<feature type="domain" description="HTH araC/xylS-type" evidence="3">
    <location>
        <begin position="242"/>
        <end position="340"/>
    </location>
</feature>